<sequence length="347" mass="37836">MVRTVRARRDLAGRRPPRFNTGDDTGGPSRVFYLAPDLDQPSGGVRNIYRHVDVLAGLGIEATVVHSRAGFRCTWFANGTRVAAAAEVRLRPRDLLVVTEWHGPWLHTLPAGVRKIVFNQGPYCTFDATPYDDSAAGSPYAAIEGLEGLLTVSEDGERLLSWTFPSLPVHLARPVVDRAVFHPGTGPRRRRIGYLARGRRAEEREMLLHMLRSRGLPDGWELTPISGSEAQVAEQMRECAIFLAFGFREGFGLPPAEAMASGCYVVGYTALGAAEFFDPAYCTPVPECDLLAYGRAVEDAVRRWDADPGEVTAVALKASATVLGRYDEAGLAGDLSAFHRGLTTRPA</sequence>
<dbReference type="InterPro" id="IPR001296">
    <property type="entry name" value="Glyco_trans_1"/>
</dbReference>
<dbReference type="SUPFAM" id="SSF53756">
    <property type="entry name" value="UDP-Glycosyltransferase/glycogen phosphorylase"/>
    <property type="match status" value="1"/>
</dbReference>
<organism evidence="4 5">
    <name type="scientific">Actinoplanes couchii</name>
    <dbReference type="NCBI Taxonomy" id="403638"/>
    <lineage>
        <taxon>Bacteria</taxon>
        <taxon>Bacillati</taxon>
        <taxon>Actinomycetota</taxon>
        <taxon>Actinomycetes</taxon>
        <taxon>Micromonosporales</taxon>
        <taxon>Micromonosporaceae</taxon>
        <taxon>Actinoplanes</taxon>
    </lineage>
</organism>
<keyword evidence="5" id="KW-1185">Reference proteome</keyword>
<evidence type="ECO:0000259" key="3">
    <source>
        <dbReference type="Pfam" id="PF00534"/>
    </source>
</evidence>
<evidence type="ECO:0000256" key="1">
    <source>
        <dbReference type="ARBA" id="ARBA00022679"/>
    </source>
</evidence>
<protein>
    <recommendedName>
        <fullName evidence="3">Glycosyl transferase family 1 domain-containing protein</fullName>
    </recommendedName>
</protein>
<evidence type="ECO:0000313" key="4">
    <source>
        <dbReference type="EMBL" id="GID54238.1"/>
    </source>
</evidence>
<dbReference type="Proteomes" id="UP000612282">
    <property type="component" value="Unassembled WGS sequence"/>
</dbReference>
<proteinExistence type="predicted"/>
<feature type="region of interest" description="Disordered" evidence="2">
    <location>
        <begin position="1"/>
        <end position="27"/>
    </location>
</feature>
<evidence type="ECO:0000256" key="2">
    <source>
        <dbReference type="SAM" id="MobiDB-lite"/>
    </source>
</evidence>
<keyword evidence="1" id="KW-0808">Transferase</keyword>
<dbReference type="EMBL" id="BOMG01000039">
    <property type="protein sequence ID" value="GID54238.1"/>
    <property type="molecule type" value="Genomic_DNA"/>
</dbReference>
<accession>A0ABQ3X6W0</accession>
<name>A0ABQ3X6W0_9ACTN</name>
<gene>
    <name evidence="4" type="ORF">Aco03nite_026420</name>
</gene>
<reference evidence="4 5" key="1">
    <citation type="submission" date="2021-01" db="EMBL/GenBank/DDBJ databases">
        <title>Whole genome shotgun sequence of Actinoplanes couchii NBRC 106145.</title>
        <authorList>
            <person name="Komaki H."/>
            <person name="Tamura T."/>
        </authorList>
    </citation>
    <scope>NUCLEOTIDE SEQUENCE [LARGE SCALE GENOMIC DNA]</scope>
    <source>
        <strain evidence="4 5">NBRC 106145</strain>
    </source>
</reference>
<dbReference type="Pfam" id="PF00534">
    <property type="entry name" value="Glycos_transf_1"/>
    <property type="match status" value="1"/>
</dbReference>
<dbReference type="Gene3D" id="3.40.50.2000">
    <property type="entry name" value="Glycogen Phosphorylase B"/>
    <property type="match status" value="1"/>
</dbReference>
<evidence type="ECO:0000313" key="5">
    <source>
        <dbReference type="Proteomes" id="UP000612282"/>
    </source>
</evidence>
<feature type="domain" description="Glycosyl transferase family 1" evidence="3">
    <location>
        <begin position="202"/>
        <end position="281"/>
    </location>
</feature>
<comment type="caution">
    <text evidence="4">The sequence shown here is derived from an EMBL/GenBank/DDBJ whole genome shotgun (WGS) entry which is preliminary data.</text>
</comment>